<evidence type="ECO:0000256" key="4">
    <source>
        <dbReference type="ARBA" id="ARBA00022516"/>
    </source>
</evidence>
<gene>
    <name evidence="18" type="ORF">PHYPO_G00116580</name>
</gene>
<evidence type="ECO:0000313" key="19">
    <source>
        <dbReference type="Proteomes" id="UP000327468"/>
    </source>
</evidence>
<dbReference type="InterPro" id="IPR032801">
    <property type="entry name" value="PXL2A/B/C"/>
</dbReference>
<dbReference type="Proteomes" id="UP000327468">
    <property type="component" value="Chromosome 20"/>
</dbReference>
<keyword evidence="19" id="KW-1185">Reference proteome</keyword>
<evidence type="ECO:0000256" key="5">
    <source>
        <dbReference type="ARBA" id="ARBA00022585"/>
    </source>
</evidence>
<keyword evidence="9" id="KW-0443">Lipid metabolism</keyword>
<evidence type="ECO:0000256" key="12">
    <source>
        <dbReference type="ARBA" id="ARBA00037965"/>
    </source>
</evidence>
<dbReference type="CDD" id="cd02970">
    <property type="entry name" value="PRX_like2"/>
    <property type="match status" value="1"/>
</dbReference>
<comment type="subcellular location">
    <subcellularLocation>
        <location evidence="1">Cytoplasm</location>
        <location evidence="1">Cytosol</location>
    </subcellularLocation>
</comment>
<dbReference type="AlphaFoldDB" id="A0A5N5L3D2"/>
<dbReference type="Pfam" id="PF13911">
    <property type="entry name" value="AhpC-TSA_2"/>
    <property type="match status" value="1"/>
</dbReference>
<accession>A0A5N5L3D2</accession>
<evidence type="ECO:0000256" key="1">
    <source>
        <dbReference type="ARBA" id="ARBA00004514"/>
    </source>
</evidence>
<evidence type="ECO:0000256" key="14">
    <source>
        <dbReference type="ARBA" id="ARBA00040768"/>
    </source>
</evidence>
<evidence type="ECO:0000256" key="8">
    <source>
        <dbReference type="ARBA" id="ARBA00023002"/>
    </source>
</evidence>
<evidence type="ECO:0000313" key="18">
    <source>
        <dbReference type="EMBL" id="KAB5537243.1"/>
    </source>
</evidence>
<keyword evidence="6" id="KW-0276">Fatty acid metabolism</keyword>
<proteinExistence type="inferred from homology"/>
<evidence type="ECO:0000256" key="15">
    <source>
        <dbReference type="ARBA" id="ARBA00041838"/>
    </source>
</evidence>
<evidence type="ECO:0000256" key="10">
    <source>
        <dbReference type="ARBA" id="ARBA00023160"/>
    </source>
</evidence>
<keyword evidence="5" id="KW-0643">Prostaglandin biosynthesis</keyword>
<dbReference type="EC" id="1.11.1.20" evidence="13"/>
<sequence>MSAVNVEKLQSNSVKSTVSEEHVELGSLWRDQTVVIFFLRRFGCQICRWTAVEVSKLEKDLRENGVALIGIGPEETGLKEFKDGGFFKGEIYIDEKKQCYKDLGFKRYNAISVLPAAMGKKVREIASKASNEGIQGNFSGDLLQSGGMLIVAKGGEKVLLHFIQETPGDLVPLEDITKALGISASVQAGARPQCNDDVCTR</sequence>
<evidence type="ECO:0000256" key="6">
    <source>
        <dbReference type="ARBA" id="ARBA00022832"/>
    </source>
</evidence>
<dbReference type="Gene3D" id="3.40.30.10">
    <property type="entry name" value="Glutaredoxin"/>
    <property type="match status" value="1"/>
</dbReference>
<dbReference type="PANTHER" id="PTHR28630">
    <property type="match status" value="1"/>
</dbReference>
<evidence type="ECO:0000256" key="7">
    <source>
        <dbReference type="ARBA" id="ARBA00022857"/>
    </source>
</evidence>
<dbReference type="GO" id="GO:0001516">
    <property type="term" value="P:prostaglandin biosynthetic process"/>
    <property type="evidence" value="ECO:0007669"/>
    <property type="project" value="UniProtKB-KW"/>
</dbReference>
<keyword evidence="2" id="KW-0963">Cytoplasm</keyword>
<dbReference type="PANTHER" id="PTHR28630:SF28">
    <property type="entry name" value="PROSTAMIDE_PROSTAGLANDIN F SYNTHASE"/>
    <property type="match status" value="1"/>
</dbReference>
<dbReference type="GO" id="GO:0047017">
    <property type="term" value="F:prostaglandin F synthase activity"/>
    <property type="evidence" value="ECO:0007669"/>
    <property type="project" value="TreeGrafter"/>
</dbReference>
<evidence type="ECO:0000256" key="13">
    <source>
        <dbReference type="ARBA" id="ARBA00039126"/>
    </source>
</evidence>
<dbReference type="FunFam" id="3.40.30.10:FF:000243">
    <property type="entry name" value="Prostamide/prostaglandin F synthase"/>
    <property type="match status" value="1"/>
</dbReference>
<dbReference type="SUPFAM" id="SSF52833">
    <property type="entry name" value="Thioredoxin-like"/>
    <property type="match status" value="1"/>
</dbReference>
<keyword evidence="8" id="KW-0560">Oxidoreductase</keyword>
<comment type="caution">
    <text evidence="18">The sequence shown here is derived from an EMBL/GenBank/DDBJ whole genome shotgun (WGS) entry which is preliminary data.</text>
</comment>
<keyword evidence="10" id="KW-0275">Fatty acid biosynthesis</keyword>
<comment type="catalytic activity">
    <reaction evidence="17">
        <text>prostamide F2alpha + [thioredoxin]-disulfide = prostamide H2 + [thioredoxin]-dithiol</text>
        <dbReference type="Rhea" id="RHEA:26373"/>
        <dbReference type="Rhea" id="RHEA-COMP:10698"/>
        <dbReference type="Rhea" id="RHEA-COMP:10700"/>
        <dbReference type="ChEBI" id="CHEBI:29950"/>
        <dbReference type="ChEBI" id="CHEBI:50058"/>
        <dbReference type="ChEBI" id="CHEBI:53081"/>
        <dbReference type="ChEBI" id="CHEBI:53082"/>
        <dbReference type="EC" id="1.11.1.20"/>
    </reaction>
</comment>
<evidence type="ECO:0000256" key="2">
    <source>
        <dbReference type="ARBA" id="ARBA00022490"/>
    </source>
</evidence>
<protein>
    <recommendedName>
        <fullName evidence="14">Prostamide/prostaglandin F synthase</fullName>
        <ecNumber evidence="13">1.11.1.20</ecNumber>
    </recommendedName>
    <alternativeName>
        <fullName evidence="15">Peroxiredoxin-like 2B</fullName>
    </alternativeName>
</protein>
<comment type="catalytic activity">
    <reaction evidence="16">
        <text>prostaglandin H2 + [thioredoxin]-dithiol = prostaglandin F2alpha + [thioredoxin]-disulfide</text>
        <dbReference type="Rhea" id="RHEA:28214"/>
        <dbReference type="Rhea" id="RHEA-COMP:10698"/>
        <dbReference type="Rhea" id="RHEA-COMP:10700"/>
        <dbReference type="ChEBI" id="CHEBI:29950"/>
        <dbReference type="ChEBI" id="CHEBI:50058"/>
        <dbReference type="ChEBI" id="CHEBI:57404"/>
        <dbReference type="ChEBI" id="CHEBI:57405"/>
        <dbReference type="EC" id="1.11.1.20"/>
    </reaction>
</comment>
<evidence type="ECO:0000256" key="3">
    <source>
        <dbReference type="ARBA" id="ARBA00022501"/>
    </source>
</evidence>
<evidence type="ECO:0000256" key="11">
    <source>
        <dbReference type="ARBA" id="ARBA00037117"/>
    </source>
</evidence>
<evidence type="ECO:0000256" key="16">
    <source>
        <dbReference type="ARBA" id="ARBA00047917"/>
    </source>
</evidence>
<keyword evidence="7" id="KW-0521">NADP</keyword>
<reference evidence="18 19" key="1">
    <citation type="submission" date="2019-06" db="EMBL/GenBank/DDBJ databases">
        <title>A chromosome-scale genome assembly of the striped catfish, Pangasianodon hypophthalmus.</title>
        <authorList>
            <person name="Wen M."/>
            <person name="Zahm M."/>
            <person name="Roques C."/>
            <person name="Cabau C."/>
            <person name="Klopp C."/>
            <person name="Donnadieu C."/>
            <person name="Jouanno E."/>
            <person name="Avarre J.-C."/>
            <person name="Campet M."/>
            <person name="Ha T.T.T."/>
            <person name="Dugue R."/>
            <person name="Lampietro C."/>
            <person name="Louis A."/>
            <person name="Herpin A."/>
            <person name="Echchiki A."/>
            <person name="Berthelot C."/>
            <person name="Parey E."/>
            <person name="Roest-Crollius H."/>
            <person name="Braasch I."/>
            <person name="Postlethwait J."/>
            <person name="Bobe J."/>
            <person name="Montfort J."/>
            <person name="Bouchez O."/>
            <person name="Begum T."/>
            <person name="Schartl M."/>
            <person name="Guiguen Y."/>
        </authorList>
    </citation>
    <scope>NUCLEOTIDE SEQUENCE [LARGE SCALE GENOMIC DNA]</scope>
    <source>
        <strain evidence="18 19">Indonesia</strain>
        <tissue evidence="18">Blood</tissue>
    </source>
</reference>
<organism evidence="18 19">
    <name type="scientific">Pangasianodon hypophthalmus</name>
    <name type="common">Striped catfish</name>
    <name type="synonym">Helicophagus hypophthalmus</name>
    <dbReference type="NCBI Taxonomy" id="310915"/>
    <lineage>
        <taxon>Eukaryota</taxon>
        <taxon>Metazoa</taxon>
        <taxon>Chordata</taxon>
        <taxon>Craniata</taxon>
        <taxon>Vertebrata</taxon>
        <taxon>Euteleostomi</taxon>
        <taxon>Actinopterygii</taxon>
        <taxon>Neopterygii</taxon>
        <taxon>Teleostei</taxon>
        <taxon>Ostariophysi</taxon>
        <taxon>Siluriformes</taxon>
        <taxon>Pangasiidae</taxon>
        <taxon>Pangasianodon</taxon>
    </lineage>
</organism>
<keyword evidence="3" id="KW-0644">Prostaglandin metabolism</keyword>
<evidence type="ECO:0000256" key="17">
    <source>
        <dbReference type="ARBA" id="ARBA00048626"/>
    </source>
</evidence>
<dbReference type="InterPro" id="IPR036249">
    <property type="entry name" value="Thioredoxin-like_sf"/>
</dbReference>
<comment type="function">
    <text evidence="11">Catalyzes the reduction of prostaglandin-ethanolamide H(2) (prostamide H(2)) to prostamide F(2alpha) with NADPH as proton donor. Also able to reduce prostaglandin H(2) to prostaglandin F(2alpha).</text>
</comment>
<keyword evidence="4" id="KW-0444">Lipid biosynthesis</keyword>
<dbReference type="GO" id="GO:0005829">
    <property type="term" value="C:cytosol"/>
    <property type="evidence" value="ECO:0007669"/>
    <property type="project" value="UniProtKB-SubCell"/>
</dbReference>
<name>A0A5N5L3D2_PANHP</name>
<dbReference type="EMBL" id="VFJC01000021">
    <property type="protein sequence ID" value="KAB5537243.1"/>
    <property type="molecule type" value="Genomic_DNA"/>
</dbReference>
<comment type="similarity">
    <text evidence="12">Belongs to the peroxiredoxin-like PRXL2 family. Prostamide/prostaglandin F synthase subfamily.</text>
</comment>
<evidence type="ECO:0000256" key="9">
    <source>
        <dbReference type="ARBA" id="ARBA00023098"/>
    </source>
</evidence>